<dbReference type="CDD" id="cd00082">
    <property type="entry name" value="HisKA"/>
    <property type="match status" value="1"/>
</dbReference>
<dbReference type="Gene3D" id="3.30.565.10">
    <property type="entry name" value="Histidine kinase-like ATPase, C-terminal domain"/>
    <property type="match status" value="1"/>
</dbReference>
<dbReference type="InterPro" id="IPR036890">
    <property type="entry name" value="HATPase_C_sf"/>
</dbReference>
<dbReference type="Gene3D" id="3.30.450.40">
    <property type="match status" value="1"/>
</dbReference>
<dbReference type="HOGENOM" id="CLU_037397_0_0_7"/>
<dbReference type="PRINTS" id="PR00344">
    <property type="entry name" value="BCTRLSENSOR"/>
</dbReference>
<dbReference type="SUPFAM" id="SSF47384">
    <property type="entry name" value="Homodimeric domain of signal transducing histidine kinase"/>
    <property type="match status" value="1"/>
</dbReference>
<dbReference type="InterPro" id="IPR003661">
    <property type="entry name" value="HisK_dim/P_dom"/>
</dbReference>
<reference evidence="5" key="1">
    <citation type="submission" date="2009-01" db="EMBL/GenBank/DDBJ databases">
        <title>Complete sequence of Anaeromyxobacter dehalogenans 2CP-1.</title>
        <authorList>
            <consortium name="US DOE Joint Genome Institute"/>
            <person name="Lucas S."/>
            <person name="Copeland A."/>
            <person name="Lapidus A."/>
            <person name="Glavina del Rio T."/>
            <person name="Dalin E."/>
            <person name="Tice H."/>
            <person name="Bruce D."/>
            <person name="Goodwin L."/>
            <person name="Pitluck S."/>
            <person name="Saunders E."/>
            <person name="Brettin T."/>
            <person name="Detter J.C."/>
            <person name="Han C."/>
            <person name="Larimer F."/>
            <person name="Land M."/>
            <person name="Hauser L."/>
            <person name="Kyrpides N."/>
            <person name="Ovchinnikova G."/>
            <person name="Beliaev A.S."/>
            <person name="Richardson P."/>
        </authorList>
    </citation>
    <scope>NUCLEOTIDE SEQUENCE</scope>
    <source>
        <strain evidence="5">2CP-1</strain>
    </source>
</reference>
<feature type="domain" description="Histidine kinase" evidence="4">
    <location>
        <begin position="303"/>
        <end position="522"/>
    </location>
</feature>
<name>B8JHJ7_ANAD2</name>
<protein>
    <recommendedName>
        <fullName evidence="2">histidine kinase</fullName>
        <ecNumber evidence="2">2.7.13.3</ecNumber>
    </recommendedName>
</protein>
<gene>
    <name evidence="5" type="ordered locus">A2cp1_3376</name>
</gene>
<keyword evidence="5" id="KW-0808">Transferase</keyword>
<dbReference type="InterPro" id="IPR004358">
    <property type="entry name" value="Sig_transdc_His_kin-like_C"/>
</dbReference>
<sequence>MSSPSREPASHRRASAAELFQRLWDEVADLVGSAATAALLRRALKRAAEKQPELAAVVLRREGLGYAWVLPGAWHDPARREAVEQLRRLVREDLHPSFRELAGLVIARRLARAPELVEAGPAARRQGDGAHAVTPPPTASVLADLAHALEAGQDAEARVRRALAALRRLVPHDRCALVNATAAAAPRLLLEPPLPEPERRRLETRAEALLASLFDHAPGALPPIPAGPASHLAVPLVALDALAGVLLVERDDAAYGEQDLQLLSVVASLLGAYLASLRLHDEERRVAQELRDAIGRRTHFLSMLSHELRNPLGSIGNALHLLDRVAPGSERAASARAIMGRQFGHLTRLVNDLLDATRLASGKVQVRRARMDLAEVVCRTVDDHRSLFVRGGAGLDLRVADGPLWVDGDAVRLAQVIGNLLSNAAKFAGPDGKTEVSVAREEPGIAVVRVRDDGVGIAPEVRSRLFEPFAQGADTLDRNRAGLGLGLALAKGLVDLHGGTIAARGDDGSRGTELVVTLPLLPETHAAAAPASGEKADRATAP</sequence>
<dbReference type="CDD" id="cd00075">
    <property type="entry name" value="HATPase"/>
    <property type="match status" value="1"/>
</dbReference>
<evidence type="ECO:0000313" key="5">
    <source>
        <dbReference type="EMBL" id="ACL66709.1"/>
    </source>
</evidence>
<dbReference type="SMART" id="SM00387">
    <property type="entry name" value="HATPase_c"/>
    <property type="match status" value="1"/>
</dbReference>
<dbReference type="Proteomes" id="UP000007089">
    <property type="component" value="Chromosome"/>
</dbReference>
<keyword evidence="3" id="KW-0597">Phosphoprotein</keyword>
<dbReference type="RefSeq" id="WP_015934518.1">
    <property type="nucleotide sequence ID" value="NC_011891.1"/>
</dbReference>
<dbReference type="Pfam" id="PF00512">
    <property type="entry name" value="HisKA"/>
    <property type="match status" value="1"/>
</dbReference>
<dbReference type="GO" id="GO:0000155">
    <property type="term" value="F:phosphorelay sensor kinase activity"/>
    <property type="evidence" value="ECO:0007669"/>
    <property type="project" value="InterPro"/>
</dbReference>
<keyword evidence="6" id="KW-1185">Reference proteome</keyword>
<proteinExistence type="predicted"/>
<dbReference type="PROSITE" id="PS50109">
    <property type="entry name" value="HIS_KIN"/>
    <property type="match status" value="1"/>
</dbReference>
<dbReference type="PANTHER" id="PTHR43547">
    <property type="entry name" value="TWO-COMPONENT HISTIDINE KINASE"/>
    <property type="match status" value="1"/>
</dbReference>
<dbReference type="PANTHER" id="PTHR43547:SF2">
    <property type="entry name" value="HYBRID SIGNAL TRANSDUCTION HISTIDINE KINASE C"/>
    <property type="match status" value="1"/>
</dbReference>
<dbReference type="KEGG" id="acp:A2cp1_3376"/>
<comment type="catalytic activity">
    <reaction evidence="1">
        <text>ATP + protein L-histidine = ADP + protein N-phospho-L-histidine.</text>
        <dbReference type="EC" id="2.7.13.3"/>
    </reaction>
</comment>
<accession>B8JHJ7</accession>
<dbReference type="Pfam" id="PF01590">
    <property type="entry name" value="GAF"/>
    <property type="match status" value="1"/>
</dbReference>
<dbReference type="Pfam" id="PF02518">
    <property type="entry name" value="HATPase_c"/>
    <property type="match status" value="1"/>
</dbReference>
<dbReference type="SMART" id="SM00388">
    <property type="entry name" value="HisKA"/>
    <property type="match status" value="1"/>
</dbReference>
<organism evidence="5 6">
    <name type="scientific">Anaeromyxobacter dehalogenans (strain ATCC BAA-258 / DSM 21875 / 2CP-1)</name>
    <dbReference type="NCBI Taxonomy" id="455488"/>
    <lineage>
        <taxon>Bacteria</taxon>
        <taxon>Pseudomonadati</taxon>
        <taxon>Myxococcota</taxon>
        <taxon>Myxococcia</taxon>
        <taxon>Myxococcales</taxon>
        <taxon>Cystobacterineae</taxon>
        <taxon>Anaeromyxobacteraceae</taxon>
        <taxon>Anaeromyxobacter</taxon>
    </lineage>
</organism>
<dbReference type="InterPro" id="IPR003594">
    <property type="entry name" value="HATPase_dom"/>
</dbReference>
<keyword evidence="5" id="KW-0418">Kinase</keyword>
<dbReference type="InterPro" id="IPR005467">
    <property type="entry name" value="His_kinase_dom"/>
</dbReference>
<evidence type="ECO:0000259" key="4">
    <source>
        <dbReference type="PROSITE" id="PS50109"/>
    </source>
</evidence>
<evidence type="ECO:0000256" key="3">
    <source>
        <dbReference type="ARBA" id="ARBA00022553"/>
    </source>
</evidence>
<dbReference type="EC" id="2.7.13.3" evidence="2"/>
<dbReference type="SUPFAM" id="SSF55781">
    <property type="entry name" value="GAF domain-like"/>
    <property type="match status" value="1"/>
</dbReference>
<dbReference type="InterPro" id="IPR036097">
    <property type="entry name" value="HisK_dim/P_sf"/>
</dbReference>
<evidence type="ECO:0000256" key="1">
    <source>
        <dbReference type="ARBA" id="ARBA00000085"/>
    </source>
</evidence>
<dbReference type="InterPro" id="IPR029016">
    <property type="entry name" value="GAF-like_dom_sf"/>
</dbReference>
<dbReference type="InterPro" id="IPR003018">
    <property type="entry name" value="GAF"/>
</dbReference>
<dbReference type="AlphaFoldDB" id="B8JHJ7"/>
<evidence type="ECO:0000256" key="2">
    <source>
        <dbReference type="ARBA" id="ARBA00012438"/>
    </source>
</evidence>
<dbReference type="SMART" id="SM00065">
    <property type="entry name" value="GAF"/>
    <property type="match status" value="1"/>
</dbReference>
<dbReference type="Gene3D" id="1.10.287.130">
    <property type="match status" value="1"/>
</dbReference>
<evidence type="ECO:0000313" key="6">
    <source>
        <dbReference type="Proteomes" id="UP000007089"/>
    </source>
</evidence>
<dbReference type="EMBL" id="CP001359">
    <property type="protein sequence ID" value="ACL66709.1"/>
    <property type="molecule type" value="Genomic_DNA"/>
</dbReference>
<dbReference type="SUPFAM" id="SSF55874">
    <property type="entry name" value="ATPase domain of HSP90 chaperone/DNA topoisomerase II/histidine kinase"/>
    <property type="match status" value="1"/>
</dbReference>